<protein>
    <submittedName>
        <fullName evidence="1">Mobilization protein MobC</fullName>
    </submittedName>
</protein>
<dbReference type="EMBL" id="SNWI01000005">
    <property type="protein sequence ID" value="TDO01418.1"/>
    <property type="molecule type" value="Genomic_DNA"/>
</dbReference>
<dbReference type="Proteomes" id="UP000294848">
    <property type="component" value="Unassembled WGS sequence"/>
</dbReference>
<proteinExistence type="predicted"/>
<name>A0A4R6H175_9BACT</name>
<organism evidence="1 2">
    <name type="scientific">Sunxiuqinia elliptica</name>
    <dbReference type="NCBI Taxonomy" id="655355"/>
    <lineage>
        <taxon>Bacteria</taxon>
        <taxon>Pseudomonadati</taxon>
        <taxon>Bacteroidota</taxon>
        <taxon>Bacteroidia</taxon>
        <taxon>Marinilabiliales</taxon>
        <taxon>Prolixibacteraceae</taxon>
        <taxon>Sunxiuqinia</taxon>
    </lineage>
</organism>
<evidence type="ECO:0000313" key="1">
    <source>
        <dbReference type="EMBL" id="TDO01418.1"/>
    </source>
</evidence>
<comment type="caution">
    <text evidence="1">The sequence shown here is derived from an EMBL/GenBank/DDBJ whole genome shotgun (WGS) entry which is preliminary data.</text>
</comment>
<accession>A0A4R6H175</accession>
<gene>
    <name evidence="1" type="ORF">DET52_105277</name>
</gene>
<dbReference type="Pfam" id="PF21983">
    <property type="entry name" value="NikA-like"/>
    <property type="match status" value="1"/>
</dbReference>
<reference evidence="1 2" key="1">
    <citation type="submission" date="2019-03" db="EMBL/GenBank/DDBJ databases">
        <title>Freshwater and sediment microbial communities from various areas in North America, analyzing microbe dynamics in response to fracking.</title>
        <authorList>
            <person name="Lamendella R."/>
        </authorList>
    </citation>
    <scope>NUCLEOTIDE SEQUENCE [LARGE SCALE GENOMIC DNA]</scope>
    <source>
        <strain evidence="1 2">114D</strain>
    </source>
</reference>
<sequence>MTFIKNKGGRPKLSNSEKRIAEIHIVCNKGDKTRIKELAKSYGLTMTEYILRKCFDENVSFNHVEFLKEIHVLGTELSRQGNNINQLAKYTNTLTIEKRLTPEIATRLEEILLEHIKKQEEVRIAFRTLIREMAK</sequence>
<dbReference type="AlphaFoldDB" id="A0A4R6H175"/>
<evidence type="ECO:0000313" key="2">
    <source>
        <dbReference type="Proteomes" id="UP000294848"/>
    </source>
</evidence>
<dbReference type="InterPro" id="IPR053842">
    <property type="entry name" value="NikA-like"/>
</dbReference>
<dbReference type="OrthoDB" id="681025at2"/>
<dbReference type="RefSeq" id="WP_133465319.1">
    <property type="nucleotide sequence ID" value="NZ_SNWI01000005.1"/>
</dbReference>